<dbReference type="GO" id="GO:0017056">
    <property type="term" value="F:structural constituent of nuclear pore"/>
    <property type="evidence" value="ECO:0007669"/>
    <property type="project" value="TreeGrafter"/>
</dbReference>
<evidence type="ECO:0000256" key="1">
    <source>
        <dbReference type="ARBA" id="ARBA00004123"/>
    </source>
</evidence>
<dbReference type="AlphaFoldDB" id="T0R753"/>
<feature type="compositionally biased region" description="Polar residues" evidence="8">
    <location>
        <begin position="531"/>
        <end position="540"/>
    </location>
</feature>
<dbReference type="InterPro" id="IPR001876">
    <property type="entry name" value="Znf_RanBP2"/>
</dbReference>
<keyword evidence="5" id="KW-0862">Zinc</keyword>
<dbReference type="GeneID" id="19940751"/>
<feature type="region of interest" description="Disordered" evidence="8">
    <location>
        <begin position="595"/>
        <end position="657"/>
    </location>
</feature>
<evidence type="ECO:0000259" key="9">
    <source>
        <dbReference type="PROSITE" id="PS50199"/>
    </source>
</evidence>
<evidence type="ECO:0000313" key="11">
    <source>
        <dbReference type="Proteomes" id="UP000030762"/>
    </source>
</evidence>
<dbReference type="PANTHER" id="PTHR23193">
    <property type="entry name" value="NUCLEAR PORE COMPLEX PROTEIN NUP"/>
    <property type="match status" value="1"/>
</dbReference>
<feature type="compositionally biased region" description="Polar residues" evidence="8">
    <location>
        <begin position="836"/>
        <end position="847"/>
    </location>
</feature>
<dbReference type="PROSITE" id="PS01358">
    <property type="entry name" value="ZF_RANBP2_1"/>
    <property type="match status" value="2"/>
</dbReference>
<dbReference type="GO" id="GO:0008139">
    <property type="term" value="F:nuclear localization sequence binding"/>
    <property type="evidence" value="ECO:0007669"/>
    <property type="project" value="TreeGrafter"/>
</dbReference>
<feature type="compositionally biased region" description="Low complexity" evidence="8">
    <location>
        <begin position="631"/>
        <end position="642"/>
    </location>
</feature>
<keyword evidence="6" id="KW-0539">Nucleus</keyword>
<dbReference type="SMART" id="SM00547">
    <property type="entry name" value="ZnF_RBZ"/>
    <property type="match status" value="2"/>
</dbReference>
<feature type="compositionally biased region" description="Basic and acidic residues" evidence="8">
    <location>
        <begin position="81"/>
        <end position="93"/>
    </location>
</feature>
<feature type="region of interest" description="Disordered" evidence="8">
    <location>
        <begin position="826"/>
        <end position="847"/>
    </location>
</feature>
<dbReference type="InParanoid" id="T0R753"/>
<sequence>MKRAHDDEDGRRASAWTGWTRVLKHVPLLSSFLGDEHEPAPAPPTPTRRPKSPLKTTPLSPARRSGFTFARIGLSDDQPETETKAEPVFEFTRKTKTPPKKARKVLDSSVHDQGNDDEQYVPGTYSEPVVRYARARTDEPLVPINLFEERPAKQAKLSRGALIKSYALSREERRLKRPAPSRLLAAQSMDERQEHAKAVTDRILATLQALESDPLAQEAKKPLPSMSMSWKKYHLEVQDNTATTNDVDMSSKSPKTAFPTQSLPIFAPQPPVVQPPTSVAPPPVLTTVTVASTPAPSATPAPAVFVAPKPATTSVRKATGNVFAFGLPPKDTEFTSKESLLNVPVAYAFSKPPSMKVAPVKALTSQKPAVQPVQVVPTAAPVTSPPTFSKSTAPTTTSTGSNPLDKFKQSAPGGWKCPSCYVANKDTQVKCPCCNTDKPSAAPVVAAPVAPSITAPVASTSAPAPAMDSSNPLARFLVQAPGTWQCPGCKVHNKAAQAKCPCCNTDKSTAEPAPVVTSEPESKKKRKASDDSNSAPAKTTFAFTVPTTDASAPVDVTDKPLPTFGFSAPAAKTADAPSAGFSFGISSTDKPTDKPAAGFSFSAPAADKPTDKPAAGFSFSAPASEKPTDKPAAGFSFSAPASEKPTDKPATGFGFSAATTDKPATGFGFSAATTDKAADKPAVSLGFGASTAEKPSTGFGFGASSPADKPAEKSATGFSFGAADKPADKPALGFGFGATTSAAKPDEKKTAMSFGFGVDKPADAAAKPVEADKPAEKATMSFGAFGATADKATTSFGFGAATPKDMTETPAAPALSFGTASSAPPADKALSFGTDKPTTSPSFTFGANKTTAEAPAPSTSFNFGASKPTDSLGAFGATADKPVTAFGDKPTFTFGGASTEKPAFSTPATTEATRNATSFGFGSSAPSATTTFGAPSSASAFASPSPTTAFGAAPPAAFNPTAFGAAPAATPAFGAPTASTGFGSSSAFGSSAPAPAFNAAPSFGAPAPAAGAGFGAAPAPSAFGAPTAFGGNNNSGFGAPAASAFGGAPAFGAPAANAFGAAPAAPFGGGFNAAPPAAAGGFSMGQAPPKQGGGPRRIVRARSVRK</sequence>
<name>T0R753_SAPDV</name>
<organism evidence="10 11">
    <name type="scientific">Saprolegnia diclina (strain VS20)</name>
    <dbReference type="NCBI Taxonomy" id="1156394"/>
    <lineage>
        <taxon>Eukaryota</taxon>
        <taxon>Sar</taxon>
        <taxon>Stramenopiles</taxon>
        <taxon>Oomycota</taxon>
        <taxon>Saprolegniomycetes</taxon>
        <taxon>Saprolegniales</taxon>
        <taxon>Saprolegniaceae</taxon>
        <taxon>Saprolegnia</taxon>
    </lineage>
</organism>
<keyword evidence="3" id="KW-0479">Metal-binding</keyword>
<gene>
    <name evidence="10" type="ORF">SDRG_00024</name>
</gene>
<dbReference type="STRING" id="1156394.T0R753"/>
<evidence type="ECO:0000256" key="2">
    <source>
        <dbReference type="ARBA" id="ARBA00022448"/>
    </source>
</evidence>
<dbReference type="Gene3D" id="4.10.1060.10">
    <property type="entry name" value="Zinc finger, RanBP2-type"/>
    <property type="match status" value="2"/>
</dbReference>
<dbReference type="GO" id="GO:0006606">
    <property type="term" value="P:protein import into nucleus"/>
    <property type="evidence" value="ECO:0007669"/>
    <property type="project" value="TreeGrafter"/>
</dbReference>
<evidence type="ECO:0000256" key="7">
    <source>
        <dbReference type="PROSITE-ProRule" id="PRU00322"/>
    </source>
</evidence>
<feature type="domain" description="RanBP2-type" evidence="9">
    <location>
        <begin position="480"/>
        <end position="509"/>
    </location>
</feature>
<feature type="compositionally biased region" description="Basic residues" evidence="8">
    <location>
        <begin position="94"/>
        <end position="103"/>
    </location>
</feature>
<feature type="compositionally biased region" description="Polar residues" evidence="8">
    <location>
        <begin position="390"/>
        <end position="402"/>
    </location>
</feature>
<dbReference type="InterPro" id="IPR026054">
    <property type="entry name" value="Nucleoporin"/>
</dbReference>
<protein>
    <recommendedName>
        <fullName evidence="9">RanBP2-type domain-containing protein</fullName>
    </recommendedName>
</protein>
<feature type="region of interest" description="Disordered" evidence="8">
    <location>
        <begin position="506"/>
        <end position="540"/>
    </location>
</feature>
<evidence type="ECO:0000313" key="10">
    <source>
        <dbReference type="EMBL" id="EQC42285.1"/>
    </source>
</evidence>
<feature type="compositionally biased region" description="Basic residues" evidence="8">
    <location>
        <begin position="1097"/>
        <end position="1106"/>
    </location>
</feature>
<dbReference type="OMA" id="SWAKYHL"/>
<dbReference type="PANTHER" id="PTHR23193:SF23">
    <property type="entry name" value="NUCLEAR PORE COMPLEX PROTEIN NUP153"/>
    <property type="match status" value="1"/>
</dbReference>
<evidence type="ECO:0000256" key="5">
    <source>
        <dbReference type="ARBA" id="ARBA00022833"/>
    </source>
</evidence>
<evidence type="ECO:0000256" key="3">
    <source>
        <dbReference type="ARBA" id="ARBA00022723"/>
    </source>
</evidence>
<evidence type="ECO:0000256" key="6">
    <source>
        <dbReference type="ARBA" id="ARBA00023242"/>
    </source>
</evidence>
<dbReference type="GO" id="GO:0008270">
    <property type="term" value="F:zinc ion binding"/>
    <property type="evidence" value="ECO:0007669"/>
    <property type="project" value="UniProtKB-KW"/>
</dbReference>
<accession>T0R753</accession>
<feature type="domain" description="RanBP2-type" evidence="9">
    <location>
        <begin position="411"/>
        <end position="440"/>
    </location>
</feature>
<feature type="region of interest" description="Disordered" evidence="8">
    <location>
        <begin position="1078"/>
        <end position="1106"/>
    </location>
</feature>
<feature type="region of interest" description="Disordered" evidence="8">
    <location>
        <begin position="699"/>
        <end position="722"/>
    </location>
</feature>
<dbReference type="RefSeq" id="XP_008603708.1">
    <property type="nucleotide sequence ID" value="XM_008605486.1"/>
</dbReference>
<feature type="region of interest" description="Disordered" evidence="8">
    <location>
        <begin position="32"/>
        <end position="123"/>
    </location>
</feature>
<keyword evidence="11" id="KW-1185">Reference proteome</keyword>
<feature type="compositionally biased region" description="Basic and acidic residues" evidence="8">
    <location>
        <begin position="104"/>
        <end position="114"/>
    </location>
</feature>
<dbReference type="PROSITE" id="PS50199">
    <property type="entry name" value="ZF_RANBP2_2"/>
    <property type="match status" value="2"/>
</dbReference>
<dbReference type="VEuPathDB" id="FungiDB:SDRG_00024"/>
<dbReference type="EMBL" id="JH767132">
    <property type="protein sequence ID" value="EQC42285.1"/>
    <property type="molecule type" value="Genomic_DNA"/>
</dbReference>
<feature type="compositionally biased region" description="Low complexity" evidence="8">
    <location>
        <begin position="595"/>
        <end position="624"/>
    </location>
</feature>
<evidence type="ECO:0000256" key="8">
    <source>
        <dbReference type="SAM" id="MobiDB-lite"/>
    </source>
</evidence>
<keyword evidence="2" id="KW-0813">Transport</keyword>
<evidence type="ECO:0000256" key="4">
    <source>
        <dbReference type="ARBA" id="ARBA00022771"/>
    </source>
</evidence>
<reference evidence="10 11" key="1">
    <citation type="submission" date="2012-04" db="EMBL/GenBank/DDBJ databases">
        <title>The Genome Sequence of Saprolegnia declina VS20.</title>
        <authorList>
            <consortium name="The Broad Institute Genome Sequencing Platform"/>
            <person name="Russ C."/>
            <person name="Nusbaum C."/>
            <person name="Tyler B."/>
            <person name="van West P."/>
            <person name="Dieguez-Uribeondo J."/>
            <person name="de Bruijn I."/>
            <person name="Tripathy S."/>
            <person name="Jiang R."/>
            <person name="Young S.K."/>
            <person name="Zeng Q."/>
            <person name="Gargeya S."/>
            <person name="Fitzgerald M."/>
            <person name="Haas B."/>
            <person name="Abouelleil A."/>
            <person name="Alvarado L."/>
            <person name="Arachchi H.M."/>
            <person name="Berlin A."/>
            <person name="Chapman S.B."/>
            <person name="Goldberg J."/>
            <person name="Griggs A."/>
            <person name="Gujja S."/>
            <person name="Hansen M."/>
            <person name="Howarth C."/>
            <person name="Imamovic A."/>
            <person name="Larimer J."/>
            <person name="McCowen C."/>
            <person name="Montmayeur A."/>
            <person name="Murphy C."/>
            <person name="Neiman D."/>
            <person name="Pearson M."/>
            <person name="Priest M."/>
            <person name="Roberts A."/>
            <person name="Saif S."/>
            <person name="Shea T."/>
            <person name="Sisk P."/>
            <person name="Sykes S."/>
            <person name="Wortman J."/>
            <person name="Nusbaum C."/>
            <person name="Birren B."/>
        </authorList>
    </citation>
    <scope>NUCLEOTIDE SEQUENCE [LARGE SCALE GENOMIC DNA]</scope>
    <source>
        <strain evidence="10 11">VS20</strain>
    </source>
</reference>
<dbReference type="GO" id="GO:0005643">
    <property type="term" value="C:nuclear pore"/>
    <property type="evidence" value="ECO:0007669"/>
    <property type="project" value="TreeGrafter"/>
</dbReference>
<dbReference type="Proteomes" id="UP000030762">
    <property type="component" value="Unassembled WGS sequence"/>
</dbReference>
<feature type="region of interest" description="Disordered" evidence="8">
    <location>
        <begin position="381"/>
        <end position="404"/>
    </location>
</feature>
<comment type="subcellular location">
    <subcellularLocation>
        <location evidence="1">Nucleus</location>
    </subcellularLocation>
</comment>
<dbReference type="eggNOG" id="KOG4719">
    <property type="taxonomic scope" value="Eukaryota"/>
</dbReference>
<dbReference type="GO" id="GO:0006405">
    <property type="term" value="P:RNA export from nucleus"/>
    <property type="evidence" value="ECO:0007669"/>
    <property type="project" value="TreeGrafter"/>
</dbReference>
<proteinExistence type="predicted"/>
<keyword evidence="4 7" id="KW-0863">Zinc-finger</keyword>
<dbReference type="OrthoDB" id="79830at2759"/>